<dbReference type="KEGG" id="lse:F1C12_15790"/>
<name>A0A7G6YD62_9MICO</name>
<feature type="transmembrane region" description="Helical" evidence="5">
    <location>
        <begin position="12"/>
        <end position="35"/>
    </location>
</feature>
<feature type="transmembrane region" description="Helical" evidence="5">
    <location>
        <begin position="47"/>
        <end position="70"/>
    </location>
</feature>
<feature type="transmembrane region" description="Helical" evidence="5">
    <location>
        <begin position="134"/>
        <end position="151"/>
    </location>
</feature>
<evidence type="ECO:0000259" key="6">
    <source>
        <dbReference type="Pfam" id="PF06271"/>
    </source>
</evidence>
<comment type="subcellular location">
    <subcellularLocation>
        <location evidence="1">Membrane</location>
        <topology evidence="1">Multi-pass membrane protein</topology>
    </subcellularLocation>
</comment>
<evidence type="ECO:0000256" key="1">
    <source>
        <dbReference type="ARBA" id="ARBA00004141"/>
    </source>
</evidence>
<feature type="domain" description="RDD" evidence="6">
    <location>
        <begin position="4"/>
        <end position="163"/>
    </location>
</feature>
<evidence type="ECO:0000256" key="5">
    <source>
        <dbReference type="SAM" id="Phobius"/>
    </source>
</evidence>
<dbReference type="AlphaFoldDB" id="A0A7G6YD62"/>
<organism evidence="7 8">
    <name type="scientific">Leifsonia shinshuensis</name>
    <dbReference type="NCBI Taxonomy" id="150026"/>
    <lineage>
        <taxon>Bacteria</taxon>
        <taxon>Bacillati</taxon>
        <taxon>Actinomycetota</taxon>
        <taxon>Actinomycetes</taxon>
        <taxon>Micrococcales</taxon>
        <taxon>Microbacteriaceae</taxon>
        <taxon>Leifsonia</taxon>
    </lineage>
</organism>
<reference evidence="8" key="1">
    <citation type="submission" date="2019-09" db="EMBL/GenBank/DDBJ databases">
        <title>Antimicrobial potential of Antarctic Bacteria.</title>
        <authorList>
            <person name="Benaud N."/>
            <person name="Edwards R.J."/>
            <person name="Ferrari B.C."/>
        </authorList>
    </citation>
    <scope>NUCLEOTIDE SEQUENCE [LARGE SCALE GENOMIC DNA]</scope>
    <source>
        <strain evidence="8">INR9</strain>
    </source>
</reference>
<evidence type="ECO:0000313" key="7">
    <source>
        <dbReference type="EMBL" id="QNE36427.1"/>
    </source>
</evidence>
<evidence type="ECO:0000256" key="4">
    <source>
        <dbReference type="ARBA" id="ARBA00023136"/>
    </source>
</evidence>
<dbReference type="Proteomes" id="UP000515511">
    <property type="component" value="Chromosome"/>
</dbReference>
<accession>A0A7G6YD62</accession>
<dbReference type="EMBL" id="CP043641">
    <property type="protein sequence ID" value="QNE36427.1"/>
    <property type="molecule type" value="Genomic_DNA"/>
</dbReference>
<evidence type="ECO:0000256" key="2">
    <source>
        <dbReference type="ARBA" id="ARBA00022692"/>
    </source>
</evidence>
<dbReference type="InterPro" id="IPR010432">
    <property type="entry name" value="RDD"/>
</dbReference>
<dbReference type="RefSeq" id="WP_185275866.1">
    <property type="nucleotide sequence ID" value="NZ_CP043641.1"/>
</dbReference>
<keyword evidence="2 5" id="KW-0812">Transmembrane</keyword>
<protein>
    <submittedName>
        <fullName evidence="7">RDD family protein</fullName>
    </submittedName>
</protein>
<dbReference type="Pfam" id="PF06271">
    <property type="entry name" value="RDD"/>
    <property type="match status" value="1"/>
</dbReference>
<proteinExistence type="predicted"/>
<feature type="transmembrane region" description="Helical" evidence="5">
    <location>
        <begin position="102"/>
        <end position="122"/>
    </location>
</feature>
<keyword evidence="3 5" id="KW-1133">Transmembrane helix</keyword>
<evidence type="ECO:0000313" key="8">
    <source>
        <dbReference type="Proteomes" id="UP000515511"/>
    </source>
</evidence>
<keyword evidence="4 5" id="KW-0472">Membrane</keyword>
<gene>
    <name evidence="7" type="ORF">F1C12_15790</name>
</gene>
<dbReference type="GO" id="GO:0016020">
    <property type="term" value="C:membrane"/>
    <property type="evidence" value="ECO:0007669"/>
    <property type="project" value="UniProtKB-SubCell"/>
</dbReference>
<sequence length="188" mass="19380">MAKHPWRRLAAWSVDCVCILGWCAMIAAVGVPLYLSGGLHRLDPLALNVVSAALVVVPVAVGLSVAESVLGGATPGKRLFRLAVRDAATGGRVRFSKALLRNCLKVGLPWAIGHAAVIGIVAGGPGDPSPAVDVLLVLAYALPIVYVVSLFPGSGLTPYDRAAATTVTLVAARTEENPARTVDQAGSR</sequence>
<evidence type="ECO:0000256" key="3">
    <source>
        <dbReference type="ARBA" id="ARBA00022989"/>
    </source>
</evidence>